<name>A0ABP0W8T7_9BRYO</name>
<proteinExistence type="predicted"/>
<sequence>MDAHVDVRGMVEDVFRCNDEPPTLEEKAVGIVGEGFGVANGVEEETNGGHDHAVDIGEDPMEIGVGDEIMGKVPWEMVLNL</sequence>
<reference evidence="1" key="1">
    <citation type="submission" date="2024-02" db="EMBL/GenBank/DDBJ databases">
        <authorList>
            <consortium name="ELIXIR-Norway"/>
            <consortium name="Elixir Norway"/>
        </authorList>
    </citation>
    <scope>NUCLEOTIDE SEQUENCE</scope>
</reference>
<dbReference type="EMBL" id="OZ020110">
    <property type="protein sequence ID" value="CAK9262919.1"/>
    <property type="molecule type" value="Genomic_DNA"/>
</dbReference>
<dbReference type="Proteomes" id="UP001497444">
    <property type="component" value="Chromosome 15"/>
</dbReference>
<evidence type="ECO:0000313" key="2">
    <source>
        <dbReference type="Proteomes" id="UP001497444"/>
    </source>
</evidence>
<protein>
    <submittedName>
        <fullName evidence="1">Uncharacterized protein</fullName>
    </submittedName>
</protein>
<organism evidence="1 2">
    <name type="scientific">Sphagnum jensenii</name>
    <dbReference type="NCBI Taxonomy" id="128206"/>
    <lineage>
        <taxon>Eukaryota</taxon>
        <taxon>Viridiplantae</taxon>
        <taxon>Streptophyta</taxon>
        <taxon>Embryophyta</taxon>
        <taxon>Bryophyta</taxon>
        <taxon>Sphagnophytina</taxon>
        <taxon>Sphagnopsida</taxon>
        <taxon>Sphagnales</taxon>
        <taxon>Sphagnaceae</taxon>
        <taxon>Sphagnum</taxon>
    </lineage>
</organism>
<gene>
    <name evidence="1" type="ORF">CSSPJE1EN1_LOCUS8397</name>
</gene>
<keyword evidence="2" id="KW-1185">Reference proteome</keyword>
<evidence type="ECO:0000313" key="1">
    <source>
        <dbReference type="EMBL" id="CAK9262919.1"/>
    </source>
</evidence>
<accession>A0ABP0W8T7</accession>